<evidence type="ECO:0000256" key="1">
    <source>
        <dbReference type="SAM" id="Phobius"/>
    </source>
</evidence>
<dbReference type="EMBL" id="CYXN01000008">
    <property type="protein sequence ID" value="CUM96773.1"/>
    <property type="molecule type" value="Genomic_DNA"/>
</dbReference>
<dbReference type="Proteomes" id="UP000095649">
    <property type="component" value="Unassembled WGS sequence"/>
</dbReference>
<feature type="domain" description="CinA C-terminal" evidence="2">
    <location>
        <begin position="80"/>
        <end position="138"/>
    </location>
</feature>
<name>A0A173T208_9FIRM</name>
<feature type="transmembrane region" description="Helical" evidence="1">
    <location>
        <begin position="258"/>
        <end position="276"/>
    </location>
</feature>
<evidence type="ECO:0000313" key="3">
    <source>
        <dbReference type="EMBL" id="CUM96773.1"/>
    </source>
</evidence>
<sequence length="304" mass="32250">MTNKEERPAGCVLRLFGAPEQTVQKAVETLPDTWQGTVHCRTRGAETLVALQSSTLQQLHRAVQQLRTSLAPALYGEGEQTLAAATVQALEQHRKLLVCSDAAAGALLETRLENLPGAEKVFDFGAISYANAALTARLSRKLRKAPQAEPARTLARVQAMQKLTGAALAVGCVELPQSRLLLVGSKKGCWLRCVPPEENPGLWLLDLLRRAACGLPQAGGTCWQSYGRTVPDTALTPAVLAAAPPAPPNPKHHRLGKALVVLLLLALAALAAGWYYTGGDLAALPQKLQSLGAESLPHAGARLV</sequence>
<dbReference type="AlphaFoldDB" id="A0A173T208"/>
<accession>A0A173T208</accession>
<evidence type="ECO:0000259" key="2">
    <source>
        <dbReference type="Pfam" id="PF02464"/>
    </source>
</evidence>
<organism evidence="3 4">
    <name type="scientific">Faecalibacterium prausnitzii</name>
    <dbReference type="NCBI Taxonomy" id="853"/>
    <lineage>
        <taxon>Bacteria</taxon>
        <taxon>Bacillati</taxon>
        <taxon>Bacillota</taxon>
        <taxon>Clostridia</taxon>
        <taxon>Eubacteriales</taxon>
        <taxon>Oscillospiraceae</taxon>
        <taxon>Faecalibacterium</taxon>
    </lineage>
</organism>
<gene>
    <name evidence="3" type="ORF">ERS852582_01343</name>
</gene>
<dbReference type="SUPFAM" id="SSF142433">
    <property type="entry name" value="CinA-like"/>
    <property type="match status" value="1"/>
</dbReference>
<keyword evidence="1" id="KW-0812">Transmembrane</keyword>
<evidence type="ECO:0000313" key="4">
    <source>
        <dbReference type="Proteomes" id="UP000095649"/>
    </source>
</evidence>
<dbReference type="RefSeq" id="WP_055185878.1">
    <property type="nucleotide sequence ID" value="NZ_CYXN01000008.1"/>
</dbReference>
<dbReference type="Pfam" id="PF02464">
    <property type="entry name" value="CinA"/>
    <property type="match status" value="1"/>
</dbReference>
<dbReference type="InterPro" id="IPR036653">
    <property type="entry name" value="CinA-like_C"/>
</dbReference>
<dbReference type="OrthoDB" id="1863146at2"/>
<keyword evidence="1" id="KW-0472">Membrane</keyword>
<keyword evidence="1" id="KW-1133">Transmembrane helix</keyword>
<reference evidence="3 4" key="1">
    <citation type="submission" date="2015-09" db="EMBL/GenBank/DDBJ databases">
        <authorList>
            <consortium name="Pathogen Informatics"/>
        </authorList>
    </citation>
    <scope>NUCLEOTIDE SEQUENCE [LARGE SCALE GENOMIC DNA]</scope>
    <source>
        <strain evidence="3 4">2789STDY5834970</strain>
    </source>
</reference>
<protein>
    <submittedName>
        <fullName evidence="3">Competence damage-inducible protein A</fullName>
    </submittedName>
</protein>
<dbReference type="InterPro" id="IPR008136">
    <property type="entry name" value="CinA_C"/>
</dbReference>
<dbReference type="Gene3D" id="3.90.950.20">
    <property type="entry name" value="CinA-like"/>
    <property type="match status" value="1"/>
</dbReference>
<proteinExistence type="predicted"/>